<organism evidence="2 3">
    <name type="scientific">Aphis craccivora</name>
    <name type="common">Cowpea aphid</name>
    <dbReference type="NCBI Taxonomy" id="307492"/>
    <lineage>
        <taxon>Eukaryota</taxon>
        <taxon>Metazoa</taxon>
        <taxon>Ecdysozoa</taxon>
        <taxon>Arthropoda</taxon>
        <taxon>Hexapoda</taxon>
        <taxon>Insecta</taxon>
        <taxon>Pterygota</taxon>
        <taxon>Neoptera</taxon>
        <taxon>Paraneoptera</taxon>
        <taxon>Hemiptera</taxon>
        <taxon>Sternorrhyncha</taxon>
        <taxon>Aphidomorpha</taxon>
        <taxon>Aphidoidea</taxon>
        <taxon>Aphididae</taxon>
        <taxon>Aphidini</taxon>
        <taxon>Aphis</taxon>
        <taxon>Aphis</taxon>
    </lineage>
</organism>
<dbReference type="Proteomes" id="UP000478052">
    <property type="component" value="Unassembled WGS sequence"/>
</dbReference>
<gene>
    <name evidence="2" type="ORF">FWK35_00032007</name>
</gene>
<feature type="region of interest" description="Disordered" evidence="1">
    <location>
        <begin position="752"/>
        <end position="811"/>
    </location>
</feature>
<dbReference type="OrthoDB" id="7554869at2759"/>
<evidence type="ECO:0008006" key="4">
    <source>
        <dbReference type="Google" id="ProtNLM"/>
    </source>
</evidence>
<feature type="compositionally biased region" description="Basic and acidic residues" evidence="1">
    <location>
        <begin position="752"/>
        <end position="763"/>
    </location>
</feature>
<name>A0A6G0VV86_APHCR</name>
<protein>
    <recommendedName>
        <fullName evidence="4">DUF4806 domain-containing protein</fullName>
    </recommendedName>
</protein>
<dbReference type="PANTHER" id="PTHR33053:SF24">
    <property type="entry name" value="TRANSPOSASE DOMAIN-CONTAINING PROTEIN"/>
    <property type="match status" value="1"/>
</dbReference>
<evidence type="ECO:0000313" key="3">
    <source>
        <dbReference type="Proteomes" id="UP000478052"/>
    </source>
</evidence>
<comment type="caution">
    <text evidence="2">The sequence shown here is derived from an EMBL/GenBank/DDBJ whole genome shotgun (WGS) entry which is preliminary data.</text>
</comment>
<sequence>MSKRKTKDINCISQRTFRRRIANDFNAALQDDDNSLDEDLAIHLPNNSREPVVPDSHQDHFIDKFVTKGSNTTISTSFTEHVDDNSTLDEIHNLISDNSQNSTFTDSSFPEYDNNDVHIDYSHCESESFDEKLKTWAVKYKIKLNALDGLLVILRDEECGKFLPKDSRTLLKTPRTSLIKSVEPGHYCHFGLRVGLREAIQKDIMTFSLCHNSNVGLKISTDGLPLSDSSNSQLWPILGCLAGSSHIFVIGVYHGLTKPNDSNIFFQDFVNEMIDIVNNGFLFNDVLYKVYIHSIICDAPAKSFLLKIKGHTGYFSCTKCTQEGEFLNGRICFPETKNNILRTDEAFIRYEYDEFHQGQSILLNIPNFKQPITRVCLDYMHLICIGVLKKIIKLWLEGKPNCKFVLILKDILHPQVIDHIMTLHVAMRILCSKNLLQKYSDYAQELLQHFIDTFIILYGKQFVSHNVHGLLHIVNDAKLLGTLDEFSAFPFENKLRLLKRQLRKSDRPIQQLHRRYIEESNNMTYVVGPSLLNKYTKKHSEGPVIDTSDVDRQYKKAKINNICVHISSPDNYYMLNNKSIIVISNIVFDKVLKCMTVLGKKYFKYTDIYKTPCNSSIIDCWVVEDLESNLQSWPILEIKYKCLALPISDGSDKLAMFPILHAAMSDENKIWSVVEFDDGSIHIIPKNWFLDKSKCYWPSQGTFKTINAYIKAVKKMVCPDENWPIFEAQILAESDDFDVAFNKLKKAETHSDLATDAEQDKLSRNLRHKKRTISSSSSSDEDKSTKITLVKVPAVPKPPSGDKNTSDVDKKKLASGTVQFYQKNRSSNKPVSYDYKEHVQSPIYGEAFSSHQTNSKNFRRSLSYNSEPSSDCQTDSKNLCTSLNYEEPSIGRRINS</sequence>
<dbReference type="PANTHER" id="PTHR33053">
    <property type="entry name" value="PROTEIN, PUTATIVE-RELATED"/>
    <property type="match status" value="1"/>
</dbReference>
<keyword evidence="3" id="KW-1185">Reference proteome</keyword>
<feature type="non-terminal residue" evidence="2">
    <location>
        <position position="896"/>
    </location>
</feature>
<reference evidence="2 3" key="1">
    <citation type="submission" date="2019-08" db="EMBL/GenBank/DDBJ databases">
        <title>Whole genome of Aphis craccivora.</title>
        <authorList>
            <person name="Voronova N.V."/>
            <person name="Shulinski R.S."/>
            <person name="Bandarenka Y.V."/>
            <person name="Zhorov D.G."/>
            <person name="Warner D."/>
        </authorList>
    </citation>
    <scope>NUCLEOTIDE SEQUENCE [LARGE SCALE GENOMIC DNA]</scope>
    <source>
        <strain evidence="2">180601</strain>
        <tissue evidence="2">Whole Body</tissue>
    </source>
</reference>
<dbReference type="EMBL" id="VUJU01011446">
    <property type="protein sequence ID" value="KAF0711005.1"/>
    <property type="molecule type" value="Genomic_DNA"/>
</dbReference>
<proteinExistence type="predicted"/>
<evidence type="ECO:0000256" key="1">
    <source>
        <dbReference type="SAM" id="MobiDB-lite"/>
    </source>
</evidence>
<accession>A0A6G0VV86</accession>
<dbReference type="AlphaFoldDB" id="A0A6G0VV86"/>
<evidence type="ECO:0000313" key="2">
    <source>
        <dbReference type="EMBL" id="KAF0711005.1"/>
    </source>
</evidence>